<protein>
    <submittedName>
        <fullName evidence="2">Uncharacterized protein</fullName>
    </submittedName>
</protein>
<keyword evidence="1" id="KW-0812">Transmembrane</keyword>
<feature type="transmembrane region" description="Helical" evidence="1">
    <location>
        <begin position="68"/>
        <end position="85"/>
    </location>
</feature>
<accession>A0A0F7LAP7</accession>
<keyword evidence="1" id="KW-0472">Membrane</keyword>
<evidence type="ECO:0000313" key="2">
    <source>
        <dbReference type="EMBL" id="AKH48628.1"/>
    </source>
</evidence>
<keyword evidence="1" id="KW-1133">Transmembrane helix</keyword>
<feature type="transmembrane region" description="Helical" evidence="1">
    <location>
        <begin position="37"/>
        <end position="56"/>
    </location>
</feature>
<dbReference type="EMBL" id="KR029606">
    <property type="protein sequence ID" value="AKH48628.1"/>
    <property type="molecule type" value="Genomic_DNA"/>
</dbReference>
<evidence type="ECO:0000256" key="1">
    <source>
        <dbReference type="SAM" id="Phobius"/>
    </source>
</evidence>
<organism evidence="2">
    <name type="scientific">uncultured marine virus</name>
    <dbReference type="NCBI Taxonomy" id="186617"/>
    <lineage>
        <taxon>Viruses</taxon>
        <taxon>environmental samples</taxon>
    </lineage>
</organism>
<reference evidence="2" key="1">
    <citation type="journal article" date="2015" name="Front. Microbiol.">
        <title>Combining genomic sequencing methods to explore viral diversity and reveal potential virus-host interactions.</title>
        <authorList>
            <person name="Chow C.E."/>
            <person name="Winget D.M."/>
            <person name="White R.A.III."/>
            <person name="Hallam S.J."/>
            <person name="Suttle C.A."/>
        </authorList>
    </citation>
    <scope>NUCLEOTIDE SEQUENCE</scope>
    <source>
        <strain evidence="2">Oxic1_11</strain>
    </source>
</reference>
<name>A0A0F7LAP7_9VIRU</name>
<proteinExistence type="predicted"/>
<sequence length="93" mass="10350">MCGHTFHFFFSACPSASAVAFWSFPSCSFFTVVKSSLIFSIFTSAFVPSLELFAAFSTESNSSVSLKLHSPDLILINFVILYPFWQPLFCVSL</sequence>
<reference evidence="2" key="2">
    <citation type="submission" date="2015-03" db="EMBL/GenBank/DDBJ databases">
        <authorList>
            <person name="Chow C.-E.T."/>
            <person name="Winget D.M."/>
            <person name="White R.A.III."/>
            <person name="Hallam S.J."/>
            <person name="Suttle C.A."/>
        </authorList>
    </citation>
    <scope>NUCLEOTIDE SEQUENCE</scope>
    <source>
        <strain evidence="2">Oxic1_11</strain>
    </source>
</reference>